<dbReference type="InterPro" id="IPR012816">
    <property type="entry name" value="NADAR"/>
</dbReference>
<dbReference type="CDD" id="cd15457">
    <property type="entry name" value="NADAR"/>
    <property type="match status" value="1"/>
</dbReference>
<feature type="domain" description="NADAR" evidence="2">
    <location>
        <begin position="231"/>
        <end position="353"/>
    </location>
</feature>
<dbReference type="Proteomes" id="UP000046393">
    <property type="component" value="Unplaced"/>
</dbReference>
<dbReference type="AlphaFoldDB" id="A0A158R615"/>
<dbReference type="Gene3D" id="1.10.357.40">
    <property type="entry name" value="YbiA-like"/>
    <property type="match status" value="3"/>
</dbReference>
<feature type="compositionally biased region" description="Polar residues" evidence="1">
    <location>
        <begin position="795"/>
        <end position="804"/>
    </location>
</feature>
<feature type="compositionally biased region" description="Basic and acidic residues" evidence="1">
    <location>
        <begin position="766"/>
        <end position="788"/>
    </location>
</feature>
<organism evidence="3 4">
    <name type="scientific">Syphacia muris</name>
    <dbReference type="NCBI Taxonomy" id="451379"/>
    <lineage>
        <taxon>Eukaryota</taxon>
        <taxon>Metazoa</taxon>
        <taxon>Ecdysozoa</taxon>
        <taxon>Nematoda</taxon>
        <taxon>Chromadorea</taxon>
        <taxon>Rhabditida</taxon>
        <taxon>Spirurina</taxon>
        <taxon>Oxyuridomorpha</taxon>
        <taxon>Oxyuroidea</taxon>
        <taxon>Oxyuridae</taxon>
        <taxon>Syphacia</taxon>
    </lineage>
</organism>
<sequence length="873" mass="98982">MEDGKIVLIGNDQDILHCGYGHALSDGGKRYPSADHYAHAMILTQLGLDEALILELLSSASSEVPIKANQLLRDNMPAGHDMNSLASYLQTSRQSYTMQGLRLRVEQDAAFEKALMATKDALLIVCDPRDTELGIGMDEATFLEWMAKEKADAEMLGYWMRNERLRPAALGHNQLGYFLMWLRYEVAEKKRAKLLSTQPIEVDGISTDQNGEPVRITTSDLVISLQGIFRPLSNYYALPFDMKGERYRSVEHYAYQRLFDALRLDDKCIEKLRTTVNPADVATVAARVFKQQKLNESVIESKMSRLDRWRQSAMKHKMTKNEGLQQLLLSTGHALLIDTVDGDSSWTCGVDELELQHLLTKQYINAKTIIDWITERVKPPTTVLHIVGNKTGLLLMELRAKFAASLSTQNRIPLVSPMASAAELRTLITSHMICFTVESVFHFLYPAMIRPPNSANPLPSPAHYVARHATKYFNMCPEDADWIMETPHSTECWYRLNVIIEKSTASLDKIQGWYMDERQRAIKVALGLMFEQHPPLMRALLDTQDALLAFCARFSSLEAELSIGMRERDLRSWLSQIDLDTKQLFDSTLRPLAFRPPYLGGNRLGSILMELRREFVLRGVFPHQLPELQIGVEAILGSESPAENYVASYPFDILDPDNFAALWANPFILLAKQKKDPDLWSQANSVKAAPKLISVDNSKLNCIIEELDATDRVTEEDLESFTVEDLRAVLMFIASRMRQRLADGETQQNEMNALAGEITQMQTMRRSLEEKKQQMDGSTTERRDKREQTLPPTRISPTPVNRSYSPPRKWERKSTSSSRRYSPDERPSSKRRSPPLKMTPVTPPRSNSPPPKQKPAKPPLEEGELSEGEIVSD</sequence>
<feature type="compositionally biased region" description="Acidic residues" evidence="1">
    <location>
        <begin position="861"/>
        <end position="873"/>
    </location>
</feature>
<feature type="compositionally biased region" description="Pro residues" evidence="1">
    <location>
        <begin position="841"/>
        <end position="858"/>
    </location>
</feature>
<evidence type="ECO:0000313" key="3">
    <source>
        <dbReference type="Proteomes" id="UP000046393"/>
    </source>
</evidence>
<keyword evidence="3" id="KW-1185">Reference proteome</keyword>
<reference evidence="4" key="1">
    <citation type="submission" date="2016-04" db="UniProtKB">
        <authorList>
            <consortium name="WormBaseParasite"/>
        </authorList>
    </citation>
    <scope>IDENTIFICATION</scope>
</reference>
<evidence type="ECO:0000256" key="1">
    <source>
        <dbReference type="SAM" id="MobiDB-lite"/>
    </source>
</evidence>
<name>A0A158R615_9BILA</name>
<proteinExistence type="predicted"/>
<dbReference type="SUPFAM" id="SSF143990">
    <property type="entry name" value="YbiA-like"/>
    <property type="match status" value="3"/>
</dbReference>
<dbReference type="WBParaSite" id="SMUV_0000907101-mRNA-1">
    <property type="protein sequence ID" value="SMUV_0000907101-mRNA-1"/>
    <property type="gene ID" value="SMUV_0000907101"/>
</dbReference>
<evidence type="ECO:0000259" key="2">
    <source>
        <dbReference type="Pfam" id="PF08719"/>
    </source>
</evidence>
<evidence type="ECO:0000313" key="4">
    <source>
        <dbReference type="WBParaSite" id="SMUV_0000907101-mRNA-1"/>
    </source>
</evidence>
<feature type="region of interest" description="Disordered" evidence="1">
    <location>
        <begin position="765"/>
        <end position="873"/>
    </location>
</feature>
<protein>
    <submittedName>
        <fullName evidence="4">NADAR domain-containing protein</fullName>
    </submittedName>
</protein>
<dbReference type="InterPro" id="IPR037238">
    <property type="entry name" value="YbiA-like_sf"/>
</dbReference>
<accession>A0A158R615</accession>
<dbReference type="Pfam" id="PF08719">
    <property type="entry name" value="NADAR"/>
    <property type="match status" value="1"/>
</dbReference>